<comment type="caution">
    <text evidence="2">The sequence shown here is derived from an EMBL/GenBank/DDBJ whole genome shotgun (WGS) entry which is preliminary data.</text>
</comment>
<gene>
    <name evidence="2" type="ORF">EOE66_03410</name>
</gene>
<evidence type="ECO:0000313" key="3">
    <source>
        <dbReference type="Proteomes" id="UP000285575"/>
    </source>
</evidence>
<dbReference type="Gene3D" id="3.10.450.50">
    <property type="match status" value="1"/>
</dbReference>
<sequence>MSRATIERFYAAFAQLDGEAMQACYAPDARFDDEAFSLQGADQIGGMWRMLCAATKSKPESRAHWKLAVSQVTDRSAHWEAHYLFSATGRSVINRIDAVFEFDAQGRITRHRDRFDFWAWSRQALGTPGLLLGWTPMLRKKVRATAAQNLARFMAGPR</sequence>
<dbReference type="EMBL" id="SACR01000001">
    <property type="protein sequence ID" value="RVU49620.1"/>
    <property type="molecule type" value="Genomic_DNA"/>
</dbReference>
<protein>
    <submittedName>
        <fullName evidence="2">Nuclear transport factor 2 family protein</fullName>
    </submittedName>
</protein>
<organism evidence="2 3">
    <name type="scientific">Rubrivivax rivuli</name>
    <dbReference type="NCBI Taxonomy" id="1862385"/>
    <lineage>
        <taxon>Bacteria</taxon>
        <taxon>Pseudomonadati</taxon>
        <taxon>Pseudomonadota</taxon>
        <taxon>Betaproteobacteria</taxon>
        <taxon>Burkholderiales</taxon>
        <taxon>Sphaerotilaceae</taxon>
        <taxon>Rubrivivax</taxon>
    </lineage>
</organism>
<name>A0A437RS98_9BURK</name>
<dbReference type="InterPro" id="IPR037401">
    <property type="entry name" value="SnoaL-like"/>
</dbReference>
<dbReference type="Pfam" id="PF12680">
    <property type="entry name" value="SnoaL_2"/>
    <property type="match status" value="1"/>
</dbReference>
<dbReference type="AlphaFoldDB" id="A0A437RS98"/>
<dbReference type="OrthoDB" id="391735at2"/>
<dbReference type="RefSeq" id="WP_128227254.1">
    <property type="nucleotide sequence ID" value="NZ_SACR01000001.1"/>
</dbReference>
<evidence type="ECO:0000259" key="1">
    <source>
        <dbReference type="Pfam" id="PF12680"/>
    </source>
</evidence>
<proteinExistence type="predicted"/>
<evidence type="ECO:0000313" key="2">
    <source>
        <dbReference type="EMBL" id="RVU49620.1"/>
    </source>
</evidence>
<reference evidence="2 3" key="1">
    <citation type="submission" date="2019-01" db="EMBL/GenBank/DDBJ databases">
        <authorList>
            <person name="Chen W.-M."/>
        </authorList>
    </citation>
    <scope>NUCLEOTIDE SEQUENCE [LARGE SCALE GENOMIC DNA]</scope>
    <source>
        <strain evidence="2 3">KYPY4</strain>
    </source>
</reference>
<dbReference type="Proteomes" id="UP000285575">
    <property type="component" value="Unassembled WGS sequence"/>
</dbReference>
<accession>A0A437RS98</accession>
<feature type="domain" description="SnoaL-like" evidence="1">
    <location>
        <begin position="6"/>
        <end position="111"/>
    </location>
</feature>
<keyword evidence="3" id="KW-1185">Reference proteome</keyword>
<dbReference type="InterPro" id="IPR032710">
    <property type="entry name" value="NTF2-like_dom_sf"/>
</dbReference>
<dbReference type="SUPFAM" id="SSF54427">
    <property type="entry name" value="NTF2-like"/>
    <property type="match status" value="1"/>
</dbReference>